<dbReference type="Proteomes" id="UP000829291">
    <property type="component" value="Chromosome 4"/>
</dbReference>
<dbReference type="InterPro" id="IPR049012">
    <property type="entry name" value="Mutator_transp_dom"/>
</dbReference>
<dbReference type="Pfam" id="PF20700">
    <property type="entry name" value="Mutator"/>
    <property type="match status" value="1"/>
</dbReference>
<sequence>MLKVNTENSVRYKGKPKKTSVNAGRLKLIERNKEKPDVARIEKPTTILRGMRLIDPNEVNKNMICSNCRKQLAFNHIVEEKTTGFHHIWTMKCDTCFTLTKCHSSKSHFNDGHLYYDANTAAVLGAVHSGAGCNALRKIAMRIDMPVLSQETYKRYEREIGSLIEEAAKDSCQGAAAEEQNLVVEHIDTLRDKL</sequence>
<reference evidence="3 4" key="1">
    <citation type="submission" date="2025-05" db="UniProtKB">
        <authorList>
            <consortium name="RefSeq"/>
        </authorList>
    </citation>
    <scope>IDENTIFICATION</scope>
    <source>
        <tissue evidence="3 4">Thorax and Abdomen</tissue>
    </source>
</reference>
<proteinExistence type="predicted"/>
<dbReference type="RefSeq" id="XP_046593079.1">
    <property type="nucleotide sequence ID" value="XM_046737123.1"/>
</dbReference>
<name>A0ABM3FYI5_NEOLC</name>
<evidence type="ECO:0000313" key="2">
    <source>
        <dbReference type="Proteomes" id="UP000829291"/>
    </source>
</evidence>
<evidence type="ECO:0000259" key="1">
    <source>
        <dbReference type="Pfam" id="PF20700"/>
    </source>
</evidence>
<evidence type="ECO:0000313" key="4">
    <source>
        <dbReference type="RefSeq" id="XP_046593079.1"/>
    </source>
</evidence>
<accession>A0ABM3FYI5</accession>
<feature type="domain" description="Mutator-like transposase" evidence="1">
    <location>
        <begin position="50"/>
        <end position="186"/>
    </location>
</feature>
<dbReference type="RefSeq" id="XP_046593078.1">
    <property type="nucleotide sequence ID" value="XM_046737122.1"/>
</dbReference>
<dbReference type="GeneID" id="124293970"/>
<keyword evidence="2" id="KW-1185">Reference proteome</keyword>
<evidence type="ECO:0000313" key="3">
    <source>
        <dbReference type="RefSeq" id="XP_046593078.1"/>
    </source>
</evidence>
<protein>
    <submittedName>
        <fullName evidence="3">Uncharacterized protein LOC124293970</fullName>
    </submittedName>
    <submittedName>
        <fullName evidence="4">Uncharacterized protein LOC124293971</fullName>
    </submittedName>
</protein>
<gene>
    <name evidence="3" type="primary">LOC124293970</name>
    <name evidence="4" type="synonym">LOC124293971</name>
</gene>
<organism evidence="2 3">
    <name type="scientific">Neodiprion lecontei</name>
    <name type="common">Redheaded pine sawfly</name>
    <dbReference type="NCBI Taxonomy" id="441921"/>
    <lineage>
        <taxon>Eukaryota</taxon>
        <taxon>Metazoa</taxon>
        <taxon>Ecdysozoa</taxon>
        <taxon>Arthropoda</taxon>
        <taxon>Hexapoda</taxon>
        <taxon>Insecta</taxon>
        <taxon>Pterygota</taxon>
        <taxon>Neoptera</taxon>
        <taxon>Endopterygota</taxon>
        <taxon>Hymenoptera</taxon>
        <taxon>Tenthredinoidea</taxon>
        <taxon>Diprionidae</taxon>
        <taxon>Diprioninae</taxon>
        <taxon>Neodiprion</taxon>
    </lineage>
</organism>